<sequence>MWLQFSPGAPSLGLLWMVATFGSLLPACALSMLGAWLWHRADRAARMRPRARRIGFAVIATPACIVAVLGVHVVASIVMERLTISPGA</sequence>
<evidence type="ECO:0000313" key="3">
    <source>
        <dbReference type="Proteomes" id="UP001358324"/>
    </source>
</evidence>
<name>A0ABU7WD10_9GAMM</name>
<accession>A0ABU7WD10</accession>
<organism evidence="2 3">
    <name type="scientific">Luteimonas flava</name>
    <dbReference type="NCBI Taxonomy" id="3115822"/>
    <lineage>
        <taxon>Bacteria</taxon>
        <taxon>Pseudomonadati</taxon>
        <taxon>Pseudomonadota</taxon>
        <taxon>Gammaproteobacteria</taxon>
        <taxon>Lysobacterales</taxon>
        <taxon>Lysobacteraceae</taxon>
        <taxon>Luteimonas</taxon>
    </lineage>
</organism>
<dbReference type="EMBL" id="JAZHBM010000001">
    <property type="protein sequence ID" value="MEF3081841.1"/>
    <property type="molecule type" value="Genomic_DNA"/>
</dbReference>
<keyword evidence="3" id="KW-1185">Reference proteome</keyword>
<reference evidence="2 3" key="1">
    <citation type="submission" date="2024-01" db="EMBL/GenBank/DDBJ databases">
        <title>Novel species of the genus Luteimonas isolated from rivers.</title>
        <authorList>
            <person name="Lu H."/>
        </authorList>
    </citation>
    <scope>NUCLEOTIDE SEQUENCE [LARGE SCALE GENOMIC DNA]</scope>
    <source>
        <strain evidence="2 3">SMYT11W</strain>
    </source>
</reference>
<proteinExistence type="predicted"/>
<gene>
    <name evidence="2" type="ORF">V3391_06380</name>
</gene>
<dbReference type="Proteomes" id="UP001358324">
    <property type="component" value="Unassembled WGS sequence"/>
</dbReference>
<feature type="transmembrane region" description="Helical" evidence="1">
    <location>
        <begin position="12"/>
        <end position="33"/>
    </location>
</feature>
<keyword evidence="1" id="KW-0812">Transmembrane</keyword>
<comment type="caution">
    <text evidence="2">The sequence shown here is derived from an EMBL/GenBank/DDBJ whole genome shotgun (WGS) entry which is preliminary data.</text>
</comment>
<dbReference type="RefSeq" id="WP_332077557.1">
    <property type="nucleotide sequence ID" value="NZ_JAZHBM010000001.1"/>
</dbReference>
<keyword evidence="1" id="KW-1133">Transmembrane helix</keyword>
<evidence type="ECO:0000313" key="2">
    <source>
        <dbReference type="EMBL" id="MEF3081841.1"/>
    </source>
</evidence>
<protein>
    <submittedName>
        <fullName evidence="2">Uncharacterized protein</fullName>
    </submittedName>
</protein>
<feature type="transmembrane region" description="Helical" evidence="1">
    <location>
        <begin position="54"/>
        <end position="79"/>
    </location>
</feature>
<keyword evidence="1" id="KW-0472">Membrane</keyword>
<evidence type="ECO:0000256" key="1">
    <source>
        <dbReference type="SAM" id="Phobius"/>
    </source>
</evidence>